<gene>
    <name evidence="3" type="ORF">C8Q69DRAFT_507070</name>
</gene>
<reference evidence="3 4" key="1">
    <citation type="journal article" date="2018" name="Front. Microbiol.">
        <title>Genomic and genetic insights into a cosmopolitan fungus, Paecilomyces variotii (Eurotiales).</title>
        <authorList>
            <person name="Urquhart A.S."/>
            <person name="Mondo S.J."/>
            <person name="Makela M.R."/>
            <person name="Hane J.K."/>
            <person name="Wiebenga A."/>
            <person name="He G."/>
            <person name="Mihaltcheva S."/>
            <person name="Pangilinan J."/>
            <person name="Lipzen A."/>
            <person name="Barry K."/>
            <person name="de Vries R.P."/>
            <person name="Grigoriev I.V."/>
            <person name="Idnurm A."/>
        </authorList>
    </citation>
    <scope>NUCLEOTIDE SEQUENCE [LARGE SCALE GENOMIC DNA]</scope>
    <source>
        <strain evidence="3 4">CBS 101075</strain>
    </source>
</reference>
<evidence type="ECO:0000256" key="2">
    <source>
        <dbReference type="SAM" id="SignalP"/>
    </source>
</evidence>
<dbReference type="VEuPathDB" id="FungiDB:C8Q69DRAFT_507070"/>
<dbReference type="RefSeq" id="XP_028485388.1">
    <property type="nucleotide sequence ID" value="XM_028632853.1"/>
</dbReference>
<keyword evidence="4" id="KW-1185">Reference proteome</keyword>
<accession>A0A443HV77</accession>
<sequence>MRSGLQTPGVIPLLALVVFALLSVVPTALTAWESSSARPNWLAYHANDLPRALRDLAASNPTQRWLIPEAPGSGMEDDASILDVDTSVQAFYIGDGYDGFSRDSILSPRPKYHLPQVTVSESTDSRPFVAAETMKQDLVEEATDSVTVFSGPFRSLRTFVSHGSKDSRLGHLLPGRNMLSTVFSAVANSSHQGVLADRTRGTSWTTGSKPDGNRLVSGLPFPGSLCETWQQVCHLGMSAWGDWDRSALLAMFNGWIGSSKKNPVHHESLGKSQFTVHRQTEGSVLRSQSSTYDETAHPLSKASKTHLFDASTLTLPPSTSPTDQPNVAAGASTSPKEMRGSCMAIVIGLVVGIMWF</sequence>
<dbReference type="AlphaFoldDB" id="A0A443HV77"/>
<evidence type="ECO:0000313" key="4">
    <source>
        <dbReference type="Proteomes" id="UP000283841"/>
    </source>
</evidence>
<feature type="region of interest" description="Disordered" evidence="1">
    <location>
        <begin position="312"/>
        <end position="335"/>
    </location>
</feature>
<evidence type="ECO:0000313" key="3">
    <source>
        <dbReference type="EMBL" id="RWQ95743.1"/>
    </source>
</evidence>
<feature type="signal peptide" evidence="2">
    <location>
        <begin position="1"/>
        <end position="30"/>
    </location>
</feature>
<dbReference type="Proteomes" id="UP000283841">
    <property type="component" value="Unassembled WGS sequence"/>
</dbReference>
<proteinExistence type="predicted"/>
<name>A0A443HV77_BYSSP</name>
<feature type="chain" id="PRO_5019051279" description="GPI anchored protein" evidence="2">
    <location>
        <begin position="31"/>
        <end position="356"/>
    </location>
</feature>
<dbReference type="EMBL" id="RCNU01000005">
    <property type="protein sequence ID" value="RWQ95743.1"/>
    <property type="molecule type" value="Genomic_DNA"/>
</dbReference>
<evidence type="ECO:0008006" key="5">
    <source>
        <dbReference type="Google" id="ProtNLM"/>
    </source>
</evidence>
<comment type="caution">
    <text evidence="3">The sequence shown here is derived from an EMBL/GenBank/DDBJ whole genome shotgun (WGS) entry which is preliminary data.</text>
</comment>
<keyword evidence="2" id="KW-0732">Signal</keyword>
<feature type="compositionally biased region" description="Low complexity" evidence="1">
    <location>
        <begin position="312"/>
        <end position="322"/>
    </location>
</feature>
<dbReference type="GeneID" id="39602130"/>
<evidence type="ECO:0000256" key="1">
    <source>
        <dbReference type="SAM" id="MobiDB-lite"/>
    </source>
</evidence>
<organism evidence="3 4">
    <name type="scientific">Byssochlamys spectabilis</name>
    <name type="common">Paecilomyces variotii</name>
    <dbReference type="NCBI Taxonomy" id="264951"/>
    <lineage>
        <taxon>Eukaryota</taxon>
        <taxon>Fungi</taxon>
        <taxon>Dikarya</taxon>
        <taxon>Ascomycota</taxon>
        <taxon>Pezizomycotina</taxon>
        <taxon>Eurotiomycetes</taxon>
        <taxon>Eurotiomycetidae</taxon>
        <taxon>Eurotiales</taxon>
        <taxon>Thermoascaceae</taxon>
        <taxon>Paecilomyces</taxon>
    </lineage>
</organism>
<protein>
    <recommendedName>
        <fullName evidence="5">GPI anchored protein</fullName>
    </recommendedName>
</protein>